<dbReference type="Proteomes" id="UP001597533">
    <property type="component" value="Unassembled WGS sequence"/>
</dbReference>
<keyword evidence="3" id="KW-1185">Reference proteome</keyword>
<dbReference type="CDD" id="cd12797">
    <property type="entry name" value="M23_peptidase"/>
    <property type="match status" value="1"/>
</dbReference>
<dbReference type="EC" id="3.4.24.-" evidence="2"/>
<evidence type="ECO:0000259" key="1">
    <source>
        <dbReference type="Pfam" id="PF01551"/>
    </source>
</evidence>
<reference evidence="3" key="1">
    <citation type="journal article" date="2019" name="Int. J. Syst. Evol. Microbiol.">
        <title>The Global Catalogue of Microorganisms (GCM) 10K type strain sequencing project: providing services to taxonomists for standard genome sequencing and annotation.</title>
        <authorList>
            <consortium name="The Broad Institute Genomics Platform"/>
            <consortium name="The Broad Institute Genome Sequencing Center for Infectious Disease"/>
            <person name="Wu L."/>
            <person name="Ma J."/>
        </authorList>
    </citation>
    <scope>NUCLEOTIDE SEQUENCE [LARGE SCALE GENOMIC DNA]</scope>
    <source>
        <strain evidence="3">KCTC 32141</strain>
    </source>
</reference>
<dbReference type="InterPro" id="IPR016047">
    <property type="entry name" value="M23ase_b-sheet_dom"/>
</dbReference>
<dbReference type="Pfam" id="PF01551">
    <property type="entry name" value="Peptidase_M23"/>
    <property type="match status" value="1"/>
</dbReference>
<name>A0ABW5WNE5_9FLAO</name>
<dbReference type="Gene3D" id="2.70.70.10">
    <property type="entry name" value="Glucose Permease (Domain IIA)"/>
    <property type="match status" value="1"/>
</dbReference>
<sequence>MRVYVVIILAFLNFITAFSQVNVKTYYENIERGSVLYADNNELSPISIKIKLNLKNMTSSEGNEKIFVLPPLTKHYKLTTLTRIDMKKKYYVRGATWFNYGNHFLKKYDTDFEYCLPFQKGEAYTLSQGYNGKISHENKYQLDFAMPIGTKIVAAREGLVIKVVDVYNKQCSMQLCEKFNNYIYVYHKDGTFAEYVHIKRKGAKVKVGDQVKKGQVIAESGNVGWSTGPHLHFSVFLQRLGGEREFVKTKFKLKDGKMSDYLVESEKYKRLYD</sequence>
<accession>A0ABW5WNE5</accession>
<dbReference type="GO" id="GO:0016787">
    <property type="term" value="F:hydrolase activity"/>
    <property type="evidence" value="ECO:0007669"/>
    <property type="project" value="UniProtKB-KW"/>
</dbReference>
<comment type="caution">
    <text evidence="2">The sequence shown here is derived from an EMBL/GenBank/DDBJ whole genome shotgun (WGS) entry which is preliminary data.</text>
</comment>
<proteinExistence type="predicted"/>
<dbReference type="SUPFAM" id="SSF51261">
    <property type="entry name" value="Duplicated hybrid motif"/>
    <property type="match status" value="1"/>
</dbReference>
<dbReference type="RefSeq" id="WP_183485779.1">
    <property type="nucleotide sequence ID" value="NZ_JBHUOV010000001.1"/>
</dbReference>
<dbReference type="InterPro" id="IPR011055">
    <property type="entry name" value="Dup_hybrid_motif"/>
</dbReference>
<organism evidence="2 3">
    <name type="scientific">Lacinutrix iliipiscaria</name>
    <dbReference type="NCBI Taxonomy" id="1230532"/>
    <lineage>
        <taxon>Bacteria</taxon>
        <taxon>Pseudomonadati</taxon>
        <taxon>Bacteroidota</taxon>
        <taxon>Flavobacteriia</taxon>
        <taxon>Flavobacteriales</taxon>
        <taxon>Flavobacteriaceae</taxon>
        <taxon>Lacinutrix</taxon>
    </lineage>
</organism>
<dbReference type="InterPro" id="IPR050570">
    <property type="entry name" value="Cell_wall_metabolism_enzyme"/>
</dbReference>
<protein>
    <submittedName>
        <fullName evidence="2">M23 family metallopeptidase</fullName>
        <ecNumber evidence="2">3.4.24.-</ecNumber>
    </submittedName>
</protein>
<dbReference type="PANTHER" id="PTHR21666">
    <property type="entry name" value="PEPTIDASE-RELATED"/>
    <property type="match status" value="1"/>
</dbReference>
<evidence type="ECO:0000313" key="3">
    <source>
        <dbReference type="Proteomes" id="UP001597533"/>
    </source>
</evidence>
<dbReference type="PANTHER" id="PTHR21666:SF270">
    <property type="entry name" value="MUREIN HYDROLASE ACTIVATOR ENVC"/>
    <property type="match status" value="1"/>
</dbReference>
<dbReference type="EMBL" id="JBHUOV010000001">
    <property type="protein sequence ID" value="MFD2822701.1"/>
    <property type="molecule type" value="Genomic_DNA"/>
</dbReference>
<keyword evidence="2" id="KW-0378">Hydrolase</keyword>
<evidence type="ECO:0000313" key="2">
    <source>
        <dbReference type="EMBL" id="MFD2822701.1"/>
    </source>
</evidence>
<feature type="domain" description="M23ase beta-sheet core" evidence="1">
    <location>
        <begin position="141"/>
        <end position="236"/>
    </location>
</feature>
<gene>
    <name evidence="2" type="ORF">ACFS5M_03410</name>
</gene>